<keyword evidence="4 6" id="KW-0472">Membrane</keyword>
<dbReference type="PANTHER" id="PTHR43310">
    <property type="entry name" value="SULFATE TRANSPORTER YBAR-RELATED"/>
    <property type="match status" value="1"/>
</dbReference>
<evidence type="ECO:0000256" key="5">
    <source>
        <dbReference type="SAM" id="MobiDB-lite"/>
    </source>
</evidence>
<dbReference type="EMBL" id="KZ992911">
    <property type="protein sequence ID" value="RKP06303.1"/>
    <property type="molecule type" value="Genomic_DNA"/>
</dbReference>
<feature type="region of interest" description="Disordered" evidence="5">
    <location>
        <begin position="1"/>
        <end position="57"/>
    </location>
</feature>
<reference evidence="9" key="1">
    <citation type="journal article" date="2018" name="Nat. Microbiol.">
        <title>Leveraging single-cell genomics to expand the fungal tree of life.</title>
        <authorList>
            <person name="Ahrendt S.R."/>
            <person name="Quandt C.A."/>
            <person name="Ciobanu D."/>
            <person name="Clum A."/>
            <person name="Salamov A."/>
            <person name="Andreopoulos B."/>
            <person name="Cheng J.F."/>
            <person name="Woyke T."/>
            <person name="Pelin A."/>
            <person name="Henrissat B."/>
            <person name="Reynolds N.K."/>
            <person name="Benny G.L."/>
            <person name="Smith M.E."/>
            <person name="James T.Y."/>
            <person name="Grigoriev I.V."/>
        </authorList>
    </citation>
    <scope>NUCLEOTIDE SEQUENCE [LARGE SCALE GENOMIC DNA]</scope>
    <source>
        <strain evidence="9">RSA 1356</strain>
    </source>
</reference>
<dbReference type="Proteomes" id="UP000271241">
    <property type="component" value="Unassembled WGS sequence"/>
</dbReference>
<evidence type="ECO:0000256" key="3">
    <source>
        <dbReference type="ARBA" id="ARBA00022989"/>
    </source>
</evidence>
<dbReference type="PANTHER" id="PTHR43310:SF4">
    <property type="entry name" value="AFR304WP"/>
    <property type="match status" value="1"/>
</dbReference>
<evidence type="ECO:0000259" key="7">
    <source>
        <dbReference type="Pfam" id="PF00916"/>
    </source>
</evidence>
<feature type="domain" description="SLC26A/SulP transporter" evidence="7">
    <location>
        <begin position="388"/>
        <end position="700"/>
    </location>
</feature>
<gene>
    <name evidence="8" type="ORF">THASP1DRAFT_31872</name>
</gene>
<protein>
    <submittedName>
        <fullName evidence="8">Sulfate transporter family-domain-containing protein</fullName>
    </submittedName>
</protein>
<comment type="subcellular location">
    <subcellularLocation>
        <location evidence="1">Membrane</location>
        <topology evidence="1">Multi-pass membrane protein</topology>
    </subcellularLocation>
</comment>
<evidence type="ECO:0000313" key="8">
    <source>
        <dbReference type="EMBL" id="RKP06303.1"/>
    </source>
</evidence>
<dbReference type="InterPro" id="IPR052706">
    <property type="entry name" value="Membrane-Transporter-like"/>
</dbReference>
<evidence type="ECO:0000256" key="2">
    <source>
        <dbReference type="ARBA" id="ARBA00022692"/>
    </source>
</evidence>
<dbReference type="AlphaFoldDB" id="A0A4P9XKH3"/>
<dbReference type="OrthoDB" id="409725at2759"/>
<feature type="transmembrane region" description="Helical" evidence="6">
    <location>
        <begin position="551"/>
        <end position="572"/>
    </location>
</feature>
<feature type="compositionally biased region" description="Low complexity" evidence="5">
    <location>
        <begin position="337"/>
        <end position="351"/>
    </location>
</feature>
<feature type="region of interest" description="Disordered" evidence="5">
    <location>
        <begin position="337"/>
        <end position="359"/>
    </location>
</feature>
<organism evidence="8 9">
    <name type="scientific">Thamnocephalis sphaerospora</name>
    <dbReference type="NCBI Taxonomy" id="78915"/>
    <lineage>
        <taxon>Eukaryota</taxon>
        <taxon>Fungi</taxon>
        <taxon>Fungi incertae sedis</taxon>
        <taxon>Zoopagomycota</taxon>
        <taxon>Zoopagomycotina</taxon>
        <taxon>Zoopagomycetes</taxon>
        <taxon>Zoopagales</taxon>
        <taxon>Sigmoideomycetaceae</taxon>
        <taxon>Thamnocephalis</taxon>
    </lineage>
</organism>
<feature type="region of interest" description="Disordered" evidence="5">
    <location>
        <begin position="233"/>
        <end position="252"/>
    </location>
</feature>
<evidence type="ECO:0000256" key="4">
    <source>
        <dbReference type="ARBA" id="ARBA00023136"/>
    </source>
</evidence>
<dbReference type="Pfam" id="PF00916">
    <property type="entry name" value="Sulfate_transp"/>
    <property type="match status" value="1"/>
</dbReference>
<feature type="transmembrane region" description="Helical" evidence="6">
    <location>
        <begin position="584"/>
        <end position="607"/>
    </location>
</feature>
<feature type="transmembrane region" description="Helical" evidence="6">
    <location>
        <begin position="481"/>
        <end position="501"/>
    </location>
</feature>
<dbReference type="GO" id="GO:0016020">
    <property type="term" value="C:membrane"/>
    <property type="evidence" value="ECO:0007669"/>
    <property type="project" value="UniProtKB-SubCell"/>
</dbReference>
<evidence type="ECO:0000313" key="9">
    <source>
        <dbReference type="Proteomes" id="UP000271241"/>
    </source>
</evidence>
<keyword evidence="2 6" id="KW-0812">Transmembrane</keyword>
<feature type="transmembrane region" description="Helical" evidence="6">
    <location>
        <begin position="420"/>
        <end position="439"/>
    </location>
</feature>
<dbReference type="InterPro" id="IPR011547">
    <property type="entry name" value="SLC26A/SulP_dom"/>
</dbReference>
<feature type="compositionally biased region" description="Polar residues" evidence="5">
    <location>
        <begin position="1"/>
        <end position="11"/>
    </location>
</feature>
<dbReference type="STRING" id="78915.A0A4P9XKH3"/>
<feature type="compositionally biased region" description="Low complexity" evidence="5">
    <location>
        <begin position="40"/>
        <end position="49"/>
    </location>
</feature>
<feature type="transmembrane region" description="Helical" evidence="6">
    <location>
        <begin position="639"/>
        <end position="659"/>
    </location>
</feature>
<accession>A0A4P9XKH3</accession>
<feature type="compositionally biased region" description="Low complexity" evidence="5">
    <location>
        <begin position="14"/>
        <end position="30"/>
    </location>
</feature>
<keyword evidence="3 6" id="KW-1133">Transmembrane helix</keyword>
<proteinExistence type="predicted"/>
<evidence type="ECO:0000256" key="6">
    <source>
        <dbReference type="SAM" id="Phobius"/>
    </source>
</evidence>
<name>A0A4P9XKH3_9FUNG</name>
<evidence type="ECO:0000256" key="1">
    <source>
        <dbReference type="ARBA" id="ARBA00004141"/>
    </source>
</evidence>
<sequence length="702" mass="74854">MANRPRSNSSRLGAALAAAADRAEQQQAQQSSNEVATNASSLPPSVTQLPPVPSTPPSSLVYTSDYLLPSNAHPSAYTSITSLASSRGRLARRESAGGIIGAHRADSRTINVAHRPSVASSYTPGLATTFEEGHGSAGGRTRLSHIGRSYYAAHTDEDEDDAARYMVAPASIRQQSLALGTLDLHADEMGQNEVDSILLGSDAASLRERHTSYGEDEMMRQAMEPGLIEEVTAEHEGSPSTAATGETAIGPARSLQETMSDKIVAEMTQLITPPPVSSSVPLSMPADAPADIARVQQQKLRKASPRVVQQNESTPLLGVQVDRYTSIAELGESSLSLSAKKSPTSPAAEPSRPQPVWGQDHDVSGYYSKGYRAMLGCRALLGASIYSLPAVVLGLTLNLLDAISYGLIIFPVANPIFDSFGPTGISMFLISTAISQVVFSGGMSIFKGGNGSMMIEVMPFLHIIAEIIIKQVGQHNTDQVIATVVVAYALSTVMTGVLFLLLGAFKLGSFVGFFPRHILIGTIGGVGYFLMQTGVEVTSGVVMHWSRESMATLFSQPALALWSSSLACAVLLQMMQHKVTHPLFVPCYFLVVPAIFYVVTSIGGWSLEELRSGGWLFQLPEPAVPFYDFWLKFDFGNTVWSALPATLPTMLSLTFFGILHVPINIPALGVSTGEDNVDTNRELIAHGVSNLCAGLTGTIQSR</sequence>
<keyword evidence="9" id="KW-1185">Reference proteome</keyword>
<feature type="transmembrane region" description="Helical" evidence="6">
    <location>
        <begin position="513"/>
        <end position="531"/>
    </location>
</feature>